<dbReference type="InterPro" id="IPR011060">
    <property type="entry name" value="RibuloseP-bd_barrel"/>
</dbReference>
<comment type="caution">
    <text evidence="10">The sequence shown here is derived from an EMBL/GenBank/DDBJ whole genome shotgun (WGS) entry which is preliminary data.</text>
</comment>
<reference evidence="12 13" key="1">
    <citation type="submission" date="2017-07" db="EMBL/GenBank/DDBJ databases">
        <title>Draft genome sequence of aerobic hyperthermophilic archaea, Pyrobaculum aerophilum YKB31 and YKB32.</title>
        <authorList>
            <person name="Mochizuki T."/>
            <person name="Berliner A.J."/>
            <person name="Yoshida-Takashima Y."/>
            <person name="Takaki Y."/>
            <person name="Nunoura T."/>
            <person name="Takai K."/>
        </authorList>
    </citation>
    <scope>NUCLEOTIDE SEQUENCE [LARGE SCALE GENOMIC DNA]</scope>
    <source>
        <strain evidence="10 13">YKB31</strain>
        <strain evidence="11 12">YKB32</strain>
    </source>
</reference>
<evidence type="ECO:0000256" key="5">
    <source>
        <dbReference type="ARBA" id="ARBA00022822"/>
    </source>
</evidence>
<dbReference type="InterPro" id="IPR001240">
    <property type="entry name" value="PRAI_dom"/>
</dbReference>
<comment type="pathway">
    <text evidence="2 8">Amino-acid biosynthesis; L-tryptophan biosynthesis; L-tryptophan from chorismate: step 3/5.</text>
</comment>
<evidence type="ECO:0000256" key="3">
    <source>
        <dbReference type="ARBA" id="ARBA00007571"/>
    </source>
</evidence>
<dbReference type="Gene3D" id="3.20.20.70">
    <property type="entry name" value="Aldolase class I"/>
    <property type="match status" value="1"/>
</dbReference>
<dbReference type="FunFam" id="3.20.20.70:FF:000600">
    <property type="match status" value="1"/>
</dbReference>
<evidence type="ECO:0000259" key="9">
    <source>
        <dbReference type="Pfam" id="PF00697"/>
    </source>
</evidence>
<evidence type="ECO:0000256" key="4">
    <source>
        <dbReference type="ARBA" id="ARBA00022605"/>
    </source>
</evidence>
<comment type="catalytic activity">
    <reaction evidence="1 8">
        <text>N-(5-phospho-beta-D-ribosyl)anthranilate = 1-(2-carboxyphenylamino)-1-deoxy-D-ribulose 5-phosphate</text>
        <dbReference type="Rhea" id="RHEA:21540"/>
        <dbReference type="ChEBI" id="CHEBI:18277"/>
        <dbReference type="ChEBI" id="CHEBI:58613"/>
        <dbReference type="EC" id="5.3.1.24"/>
    </reaction>
</comment>
<keyword evidence="5 8" id="KW-0822">Tryptophan biosynthesis</keyword>
<dbReference type="GO" id="GO:0004640">
    <property type="term" value="F:phosphoribosylanthranilate isomerase activity"/>
    <property type="evidence" value="ECO:0007669"/>
    <property type="project" value="UniProtKB-UniRule"/>
</dbReference>
<sequence length="208" mass="22408">MVLVKICGVVRVEDAVLLDGVADYIGFIVEPTSPRSVKPEALRSLRDAVIKSRPVLVTAIIPPKEAVDIAAKNEIPVVQYHSTLAPKDFDYAETRGVTLAPVAVYKPGIELKQLVEELLKTPHEYVLVDADKKSQERYEGGLKIPLTLLAEVAPLGRVALAGGITPENAQLIARLNPYMIDVASGVEASPGVKDMNKVKALLKAVGRL</sequence>
<evidence type="ECO:0000256" key="2">
    <source>
        <dbReference type="ARBA" id="ARBA00004664"/>
    </source>
</evidence>
<evidence type="ECO:0000313" key="10">
    <source>
        <dbReference type="EMBL" id="RFA95958.1"/>
    </source>
</evidence>
<dbReference type="Proteomes" id="UP000256877">
    <property type="component" value="Unassembled WGS sequence"/>
</dbReference>
<dbReference type="PANTHER" id="PTHR42894:SF1">
    <property type="entry name" value="N-(5'-PHOSPHORIBOSYL)ANTHRANILATE ISOMERASE"/>
    <property type="match status" value="1"/>
</dbReference>
<evidence type="ECO:0000313" key="12">
    <source>
        <dbReference type="Proteomes" id="UP000256877"/>
    </source>
</evidence>
<dbReference type="OrthoDB" id="27513at2157"/>
<dbReference type="RefSeq" id="WP_116421130.1">
    <property type="nucleotide sequence ID" value="NZ_NMUE01000017.1"/>
</dbReference>
<proteinExistence type="inferred from homology"/>
<gene>
    <name evidence="8" type="primary">trpF</name>
    <name evidence="10" type="ORF">CGL51_06505</name>
    <name evidence="11" type="ORF">CGL52_05155</name>
</gene>
<dbReference type="UniPathway" id="UPA00035">
    <property type="reaction ID" value="UER00042"/>
</dbReference>
<dbReference type="Proteomes" id="UP000257123">
    <property type="component" value="Unassembled WGS sequence"/>
</dbReference>
<dbReference type="SUPFAM" id="SSF51366">
    <property type="entry name" value="Ribulose-phoshate binding barrel"/>
    <property type="match status" value="1"/>
</dbReference>
<comment type="similarity">
    <text evidence="3 8">Belongs to the TrpF family.</text>
</comment>
<evidence type="ECO:0000256" key="1">
    <source>
        <dbReference type="ARBA" id="ARBA00001164"/>
    </source>
</evidence>
<dbReference type="EMBL" id="NMUF01000010">
    <property type="protein sequence ID" value="RFA99107.1"/>
    <property type="molecule type" value="Genomic_DNA"/>
</dbReference>
<name>A0A371QYR5_9CREN</name>
<dbReference type="AlphaFoldDB" id="A0A371QYR5"/>
<organism evidence="10 13">
    <name type="scientific">Pyrobaculum aerophilum</name>
    <dbReference type="NCBI Taxonomy" id="13773"/>
    <lineage>
        <taxon>Archaea</taxon>
        <taxon>Thermoproteota</taxon>
        <taxon>Thermoprotei</taxon>
        <taxon>Thermoproteales</taxon>
        <taxon>Thermoproteaceae</taxon>
        <taxon>Pyrobaculum</taxon>
    </lineage>
</organism>
<accession>A0A371QYR5</accession>
<keyword evidence="4 8" id="KW-0028">Amino-acid biosynthesis</keyword>
<evidence type="ECO:0000313" key="11">
    <source>
        <dbReference type="EMBL" id="RFA99107.1"/>
    </source>
</evidence>
<evidence type="ECO:0000256" key="6">
    <source>
        <dbReference type="ARBA" id="ARBA00023141"/>
    </source>
</evidence>
<keyword evidence="6 8" id="KW-0057">Aromatic amino acid biosynthesis</keyword>
<dbReference type="PANTHER" id="PTHR42894">
    <property type="entry name" value="N-(5'-PHOSPHORIBOSYL)ANTHRANILATE ISOMERASE"/>
    <property type="match status" value="1"/>
</dbReference>
<keyword evidence="7 8" id="KW-0413">Isomerase</keyword>
<dbReference type="CDD" id="cd00405">
    <property type="entry name" value="PRAI"/>
    <property type="match status" value="1"/>
</dbReference>
<evidence type="ECO:0000256" key="7">
    <source>
        <dbReference type="ARBA" id="ARBA00023235"/>
    </source>
</evidence>
<evidence type="ECO:0000256" key="8">
    <source>
        <dbReference type="HAMAP-Rule" id="MF_00135"/>
    </source>
</evidence>
<dbReference type="InterPro" id="IPR044643">
    <property type="entry name" value="TrpF_fam"/>
</dbReference>
<dbReference type="EC" id="5.3.1.24" evidence="8"/>
<dbReference type="InterPro" id="IPR013785">
    <property type="entry name" value="Aldolase_TIM"/>
</dbReference>
<dbReference type="HAMAP" id="MF_00135">
    <property type="entry name" value="PRAI"/>
    <property type="match status" value="1"/>
</dbReference>
<dbReference type="GO" id="GO:0000162">
    <property type="term" value="P:L-tryptophan biosynthetic process"/>
    <property type="evidence" value="ECO:0007669"/>
    <property type="project" value="UniProtKB-UniRule"/>
</dbReference>
<feature type="domain" description="N-(5'phosphoribosyl) anthranilate isomerase (PRAI)" evidence="9">
    <location>
        <begin position="4"/>
        <end position="203"/>
    </location>
</feature>
<dbReference type="EMBL" id="NMUE01000017">
    <property type="protein sequence ID" value="RFA95958.1"/>
    <property type="molecule type" value="Genomic_DNA"/>
</dbReference>
<dbReference type="Pfam" id="PF00697">
    <property type="entry name" value="PRAI"/>
    <property type="match status" value="1"/>
</dbReference>
<protein>
    <recommendedName>
        <fullName evidence="8">N-(5'-phosphoribosyl)anthranilate isomerase</fullName>
        <shortName evidence="8">PRAI</shortName>
        <ecNumber evidence="8">5.3.1.24</ecNumber>
    </recommendedName>
</protein>
<evidence type="ECO:0000313" key="13">
    <source>
        <dbReference type="Proteomes" id="UP000257123"/>
    </source>
</evidence>